<dbReference type="AlphaFoldDB" id="A0A392PHQ5"/>
<accession>A0A392PHQ5</accession>
<evidence type="ECO:0000313" key="1">
    <source>
        <dbReference type="EMBL" id="MCI11019.1"/>
    </source>
</evidence>
<evidence type="ECO:0000313" key="2">
    <source>
        <dbReference type="Proteomes" id="UP000265520"/>
    </source>
</evidence>
<sequence length="199" mass="21815">SSSSSCCRVARISTETLELSPSPPGFNFRREISRLTALRDKLSGCNTLQEKLRIIDADYRVRRFFGSSSGSRNAGLARVLSALRLESHKLFLIKCLVAAGQEHVLCLDETVPEMESPASGSVKSAFYALAKMIEKLESSNGNSGAGFGKTNMGMALEDHEIRDLNKLLETLAQIECFYDCIGGVIGSVSSFSTVFFWRE</sequence>
<dbReference type="Proteomes" id="UP000265520">
    <property type="component" value="Unassembled WGS sequence"/>
</dbReference>
<dbReference type="EMBL" id="LXQA010078542">
    <property type="protein sequence ID" value="MCI11019.1"/>
    <property type="molecule type" value="Genomic_DNA"/>
</dbReference>
<protein>
    <submittedName>
        <fullName evidence="1">UDP-glucose pyrophosphorylase 3</fullName>
    </submittedName>
</protein>
<comment type="caution">
    <text evidence="1">The sequence shown here is derived from an EMBL/GenBank/DDBJ whole genome shotgun (WGS) entry which is preliminary data.</text>
</comment>
<reference evidence="1 2" key="1">
    <citation type="journal article" date="2018" name="Front. Plant Sci.">
        <title>Red Clover (Trifolium pratense) and Zigzag Clover (T. medium) - A Picture of Genomic Similarities and Differences.</title>
        <authorList>
            <person name="Dluhosova J."/>
            <person name="Istvanek J."/>
            <person name="Nedelnik J."/>
            <person name="Repkova J."/>
        </authorList>
    </citation>
    <scope>NUCLEOTIDE SEQUENCE [LARGE SCALE GENOMIC DNA]</scope>
    <source>
        <strain evidence="2">cv. 10/8</strain>
        <tissue evidence="1">Leaf</tissue>
    </source>
</reference>
<feature type="non-terminal residue" evidence="1">
    <location>
        <position position="1"/>
    </location>
</feature>
<organism evidence="1 2">
    <name type="scientific">Trifolium medium</name>
    <dbReference type="NCBI Taxonomy" id="97028"/>
    <lineage>
        <taxon>Eukaryota</taxon>
        <taxon>Viridiplantae</taxon>
        <taxon>Streptophyta</taxon>
        <taxon>Embryophyta</taxon>
        <taxon>Tracheophyta</taxon>
        <taxon>Spermatophyta</taxon>
        <taxon>Magnoliopsida</taxon>
        <taxon>eudicotyledons</taxon>
        <taxon>Gunneridae</taxon>
        <taxon>Pentapetalae</taxon>
        <taxon>rosids</taxon>
        <taxon>fabids</taxon>
        <taxon>Fabales</taxon>
        <taxon>Fabaceae</taxon>
        <taxon>Papilionoideae</taxon>
        <taxon>50 kb inversion clade</taxon>
        <taxon>NPAAA clade</taxon>
        <taxon>Hologalegina</taxon>
        <taxon>IRL clade</taxon>
        <taxon>Trifolieae</taxon>
        <taxon>Trifolium</taxon>
    </lineage>
</organism>
<proteinExistence type="predicted"/>
<keyword evidence="2" id="KW-1185">Reference proteome</keyword>
<name>A0A392PHQ5_9FABA</name>